<feature type="domain" description="Porin" evidence="12">
    <location>
        <begin position="7"/>
        <end position="316"/>
    </location>
</feature>
<dbReference type="CDD" id="cd00342">
    <property type="entry name" value="gram_neg_porins"/>
    <property type="match status" value="1"/>
</dbReference>
<keyword evidence="4" id="KW-1134">Transmembrane beta strand</keyword>
<keyword evidence="6 11" id="KW-0732">Signal</keyword>
<name>A0A3N7J044_9BURK</name>
<dbReference type="GO" id="GO:0006811">
    <property type="term" value="P:monoatomic ion transport"/>
    <property type="evidence" value="ECO:0007669"/>
    <property type="project" value="UniProtKB-KW"/>
</dbReference>
<keyword evidence="9" id="KW-0472">Membrane</keyword>
<keyword evidence="3" id="KW-0813">Transport</keyword>
<evidence type="ECO:0000256" key="7">
    <source>
        <dbReference type="ARBA" id="ARBA00023065"/>
    </source>
</evidence>
<evidence type="ECO:0000256" key="3">
    <source>
        <dbReference type="ARBA" id="ARBA00022448"/>
    </source>
</evidence>
<dbReference type="Gene3D" id="2.40.160.10">
    <property type="entry name" value="Porin"/>
    <property type="match status" value="1"/>
</dbReference>
<protein>
    <submittedName>
        <fullName evidence="13">Porin</fullName>
    </submittedName>
</protein>
<feature type="chain" id="PRO_5018107705" evidence="11">
    <location>
        <begin position="20"/>
        <end position="344"/>
    </location>
</feature>
<dbReference type="SUPFAM" id="SSF56935">
    <property type="entry name" value="Porins"/>
    <property type="match status" value="1"/>
</dbReference>
<dbReference type="EMBL" id="QUSW01000003">
    <property type="protein sequence ID" value="RQP24322.1"/>
    <property type="molecule type" value="Genomic_DNA"/>
</dbReference>
<feature type="signal peptide" evidence="11">
    <location>
        <begin position="1"/>
        <end position="19"/>
    </location>
</feature>
<keyword evidence="10" id="KW-0998">Cell outer membrane</keyword>
<evidence type="ECO:0000256" key="9">
    <source>
        <dbReference type="ARBA" id="ARBA00023136"/>
    </source>
</evidence>
<evidence type="ECO:0000256" key="5">
    <source>
        <dbReference type="ARBA" id="ARBA00022692"/>
    </source>
</evidence>
<dbReference type="Pfam" id="PF13609">
    <property type="entry name" value="Porin_4"/>
    <property type="match status" value="1"/>
</dbReference>
<dbReference type="Proteomes" id="UP000267464">
    <property type="component" value="Unassembled WGS sequence"/>
</dbReference>
<reference evidence="13 14" key="1">
    <citation type="submission" date="2018-08" db="EMBL/GenBank/DDBJ databases">
        <authorList>
            <person name="Khan S.A."/>
            <person name="Jeon C.O."/>
            <person name="Chun B.H."/>
            <person name="Jeong S.E."/>
        </authorList>
    </citation>
    <scope>NUCLEOTIDE SEQUENCE [LARGE SCALE GENOMIC DNA]</scope>
    <source>
        <strain evidence="13 14">S-16</strain>
    </source>
</reference>
<organism evidence="13 14">
    <name type="scientific">Piscinibacter terrae</name>
    <dbReference type="NCBI Taxonomy" id="2496871"/>
    <lineage>
        <taxon>Bacteria</taxon>
        <taxon>Pseudomonadati</taxon>
        <taxon>Pseudomonadota</taxon>
        <taxon>Betaproteobacteria</taxon>
        <taxon>Burkholderiales</taxon>
        <taxon>Sphaerotilaceae</taxon>
        <taxon>Piscinibacter</taxon>
    </lineage>
</organism>
<evidence type="ECO:0000256" key="4">
    <source>
        <dbReference type="ARBA" id="ARBA00022452"/>
    </source>
</evidence>
<evidence type="ECO:0000313" key="13">
    <source>
        <dbReference type="EMBL" id="RQP24322.1"/>
    </source>
</evidence>
<proteinExistence type="predicted"/>
<keyword evidence="14" id="KW-1185">Reference proteome</keyword>
<sequence>MKKVSTLAVLALASAAACAQSATSSVTLFGVIDANARVVNNGNGSLKTLSAGGINTSRLGFRGIEDLGGGLKAGFWLETGINPDTGTTSDATRFWNRRSTVSLISDEAGEVRLGRDFTPTYNGYTNYDTFGSNGVAAVDKFFVSSIGGASIDTGTRADNLVSYFTPKNLGGFYGQVSVAAGEGASGKRYVGGRAGYTAGPLDVSAALGETKVTPVIAGEDQVRVYDFGASYDFGPAKVLGIYGETKYGNFKLDVLEIGTIVPVGVGQIRASYVRANAKGTGIDSNDANQIAIGYIHHLSKRTALYTTYARVSNKGNATFAVASAPAITTGHDSKGFEFGIRHGF</sequence>
<comment type="subunit">
    <text evidence="2">Homotrimer.</text>
</comment>
<keyword evidence="5" id="KW-0812">Transmembrane</keyword>
<evidence type="ECO:0000256" key="2">
    <source>
        <dbReference type="ARBA" id="ARBA00011233"/>
    </source>
</evidence>
<evidence type="ECO:0000259" key="12">
    <source>
        <dbReference type="Pfam" id="PF13609"/>
    </source>
</evidence>
<evidence type="ECO:0000313" key="14">
    <source>
        <dbReference type="Proteomes" id="UP000267464"/>
    </source>
</evidence>
<dbReference type="GO" id="GO:0015288">
    <property type="term" value="F:porin activity"/>
    <property type="evidence" value="ECO:0007669"/>
    <property type="project" value="UniProtKB-KW"/>
</dbReference>
<dbReference type="AlphaFoldDB" id="A0A3N7J044"/>
<keyword evidence="8" id="KW-0626">Porin</keyword>
<comment type="caution">
    <text evidence="13">The sequence shown here is derived from an EMBL/GenBank/DDBJ whole genome shotgun (WGS) entry which is preliminary data.</text>
</comment>
<dbReference type="InterPro" id="IPR023614">
    <property type="entry name" value="Porin_dom_sf"/>
</dbReference>
<dbReference type="PROSITE" id="PS51257">
    <property type="entry name" value="PROKAR_LIPOPROTEIN"/>
    <property type="match status" value="1"/>
</dbReference>
<accession>A0A3N7J044</accession>
<evidence type="ECO:0000256" key="11">
    <source>
        <dbReference type="SAM" id="SignalP"/>
    </source>
</evidence>
<dbReference type="OrthoDB" id="6975458at2"/>
<dbReference type="PANTHER" id="PTHR34501:SF9">
    <property type="entry name" value="MAJOR OUTER MEMBRANE PROTEIN P.IA"/>
    <property type="match status" value="1"/>
</dbReference>
<evidence type="ECO:0000256" key="6">
    <source>
        <dbReference type="ARBA" id="ARBA00022729"/>
    </source>
</evidence>
<evidence type="ECO:0000256" key="8">
    <source>
        <dbReference type="ARBA" id="ARBA00023114"/>
    </source>
</evidence>
<dbReference type="RefSeq" id="WP_124540847.1">
    <property type="nucleotide sequence ID" value="NZ_QUSW01000003.1"/>
</dbReference>
<comment type="subcellular location">
    <subcellularLocation>
        <location evidence="1">Cell outer membrane</location>
        <topology evidence="1">Multi-pass membrane protein</topology>
    </subcellularLocation>
</comment>
<dbReference type="GO" id="GO:0009279">
    <property type="term" value="C:cell outer membrane"/>
    <property type="evidence" value="ECO:0007669"/>
    <property type="project" value="UniProtKB-SubCell"/>
</dbReference>
<dbReference type="PANTHER" id="PTHR34501">
    <property type="entry name" value="PROTEIN YDDL-RELATED"/>
    <property type="match status" value="1"/>
</dbReference>
<dbReference type="InterPro" id="IPR050298">
    <property type="entry name" value="Gram-neg_bact_OMP"/>
</dbReference>
<dbReference type="InterPro" id="IPR033900">
    <property type="entry name" value="Gram_neg_porin_domain"/>
</dbReference>
<keyword evidence="7" id="KW-0406">Ion transport</keyword>
<reference evidence="13 14" key="2">
    <citation type="submission" date="2018-12" db="EMBL/GenBank/DDBJ databases">
        <title>Rhizobacter gummiphilus sp. nov., a rubber-degrading bacterium isolated from the soil of a botanical garden in Japan.</title>
        <authorList>
            <person name="Shunsuke S.S."/>
        </authorList>
    </citation>
    <scope>NUCLEOTIDE SEQUENCE [LARGE SCALE GENOMIC DNA]</scope>
    <source>
        <strain evidence="13 14">S-16</strain>
    </source>
</reference>
<gene>
    <name evidence="13" type="ORF">DZC73_13545</name>
</gene>
<dbReference type="GO" id="GO:0046930">
    <property type="term" value="C:pore complex"/>
    <property type="evidence" value="ECO:0007669"/>
    <property type="project" value="UniProtKB-KW"/>
</dbReference>
<evidence type="ECO:0000256" key="10">
    <source>
        <dbReference type="ARBA" id="ARBA00023237"/>
    </source>
</evidence>
<evidence type="ECO:0000256" key="1">
    <source>
        <dbReference type="ARBA" id="ARBA00004571"/>
    </source>
</evidence>